<name>A0A9W6W4G8_9ACTN</name>
<gene>
    <name evidence="1" type="ORF">Afil01_40590</name>
</gene>
<accession>A0A9W6W4G8</accession>
<dbReference type="EMBL" id="BSTX01000002">
    <property type="protein sequence ID" value="GLZ79252.1"/>
    <property type="molecule type" value="Genomic_DNA"/>
</dbReference>
<evidence type="ECO:0000313" key="2">
    <source>
        <dbReference type="Proteomes" id="UP001165079"/>
    </source>
</evidence>
<dbReference type="Proteomes" id="UP001165079">
    <property type="component" value="Unassembled WGS sequence"/>
</dbReference>
<sequence length="116" mass="12810">MTSVSVSLRAEPAELTMPERHTFRLSLDALNPGDRTVDPRLHRARLLVNGHESTAWSLAVGNGRRPPEWTALPPGERVTMTWSALAAALFPRPGTYDLVLTLDETETPAVRVVVRD</sequence>
<reference evidence="1" key="1">
    <citation type="submission" date="2023-03" db="EMBL/GenBank/DDBJ databases">
        <title>Actinorhabdospora filicis NBRC 111898.</title>
        <authorList>
            <person name="Ichikawa N."/>
            <person name="Sato H."/>
            <person name="Tonouchi N."/>
        </authorList>
    </citation>
    <scope>NUCLEOTIDE SEQUENCE</scope>
    <source>
        <strain evidence="1">NBRC 111898</strain>
    </source>
</reference>
<proteinExistence type="predicted"/>
<comment type="caution">
    <text evidence="1">The sequence shown here is derived from an EMBL/GenBank/DDBJ whole genome shotgun (WGS) entry which is preliminary data.</text>
</comment>
<evidence type="ECO:0000313" key="1">
    <source>
        <dbReference type="EMBL" id="GLZ79252.1"/>
    </source>
</evidence>
<evidence type="ECO:0008006" key="3">
    <source>
        <dbReference type="Google" id="ProtNLM"/>
    </source>
</evidence>
<keyword evidence="2" id="KW-1185">Reference proteome</keyword>
<dbReference type="RefSeq" id="WP_285664372.1">
    <property type="nucleotide sequence ID" value="NZ_BSTX01000002.1"/>
</dbReference>
<dbReference type="AlphaFoldDB" id="A0A9W6W4G8"/>
<protein>
    <recommendedName>
        <fullName evidence="3">Intracellular proteinase inhibitor BsuPI domain-containing protein</fullName>
    </recommendedName>
</protein>
<organism evidence="1 2">
    <name type="scientific">Actinorhabdospora filicis</name>
    <dbReference type="NCBI Taxonomy" id="1785913"/>
    <lineage>
        <taxon>Bacteria</taxon>
        <taxon>Bacillati</taxon>
        <taxon>Actinomycetota</taxon>
        <taxon>Actinomycetes</taxon>
        <taxon>Micromonosporales</taxon>
        <taxon>Micromonosporaceae</taxon>
        <taxon>Actinorhabdospora</taxon>
    </lineage>
</organism>